<gene>
    <name evidence="3" type="ORF">SAMN05216268_12549</name>
</gene>
<evidence type="ECO:0000313" key="3">
    <source>
        <dbReference type="EMBL" id="SHN22492.1"/>
    </source>
</evidence>
<dbReference type="InterPro" id="IPR026467">
    <property type="entry name" value="Ser/Gly_Cys_C_dom"/>
</dbReference>
<dbReference type="RefSeq" id="WP_107489738.1">
    <property type="nucleotide sequence ID" value="NZ_FRBK01000025.1"/>
</dbReference>
<dbReference type="AlphaFoldDB" id="A0A9X8N7H6"/>
<feature type="transmembrane region" description="Helical" evidence="2">
    <location>
        <begin position="6"/>
        <end position="25"/>
    </location>
</feature>
<reference evidence="4" key="1">
    <citation type="submission" date="2016-11" db="EMBL/GenBank/DDBJ databases">
        <authorList>
            <person name="Jaros S."/>
            <person name="Januszkiewicz K."/>
            <person name="Wedrychowicz H."/>
        </authorList>
    </citation>
    <scope>NUCLEOTIDE SEQUENCE [LARGE SCALE GENOMIC DNA]</scope>
    <source>
        <strain evidence="4">CGMCC 4.3555</strain>
    </source>
</reference>
<proteinExistence type="predicted"/>
<sequence length="328" mass="32138">MSFTQGVYLGLGLSSLALLVGALVVRLRTPAVGRAAGPTRDVRELAFLAGGPGRVADTALWVMHKEGRLTIGGPGVVTVRRAAAHDPVETAVLDAVAATPGGALAAVRGRVMRSAAVQEVGDRLAARGLLRPPRAGRGWRLLAGLQVKASVVLFAVALVLSFLAVRDGGGPWAPPVAVRVVPAVAVGLLVGLPCRRLFTRRITRAGRSVLAAARPRGTRPDDLRGLEAAWRVAGLAVALGGTAVLANELLRDHFVQAQGAVAASTPSGGSSAGSGGCGGDAGSAWCGSSDGGGDSGCGASSCGGGSSCGGSSGCGGSGCGGGGCGGGD</sequence>
<evidence type="ECO:0000256" key="2">
    <source>
        <dbReference type="SAM" id="Phobius"/>
    </source>
</evidence>
<evidence type="ECO:0000256" key="1">
    <source>
        <dbReference type="SAM" id="MobiDB-lite"/>
    </source>
</evidence>
<feature type="region of interest" description="Disordered" evidence="1">
    <location>
        <begin position="304"/>
        <end position="328"/>
    </location>
</feature>
<evidence type="ECO:0000313" key="4">
    <source>
        <dbReference type="Proteomes" id="UP000184388"/>
    </source>
</evidence>
<organism evidence="3 4">
    <name type="scientific">Streptomyces yunnanensis</name>
    <dbReference type="NCBI Taxonomy" id="156453"/>
    <lineage>
        <taxon>Bacteria</taxon>
        <taxon>Bacillati</taxon>
        <taxon>Actinomycetota</taxon>
        <taxon>Actinomycetes</taxon>
        <taxon>Kitasatosporales</taxon>
        <taxon>Streptomycetaceae</taxon>
        <taxon>Streptomyces</taxon>
    </lineage>
</organism>
<dbReference type="Proteomes" id="UP000184388">
    <property type="component" value="Unassembled WGS sequence"/>
</dbReference>
<keyword evidence="2" id="KW-0812">Transmembrane</keyword>
<dbReference type="NCBIfam" id="TIGR04222">
    <property type="entry name" value="near_uncomplex"/>
    <property type="match status" value="1"/>
</dbReference>
<accession>A0A9X8N7H6</accession>
<name>A0A9X8N7H6_9ACTN</name>
<protein>
    <submittedName>
        <fullName evidence="3">TIGR04222 domain-containing protein</fullName>
    </submittedName>
</protein>
<keyword evidence="2" id="KW-1133">Transmembrane helix</keyword>
<dbReference type="EMBL" id="FRBK01000025">
    <property type="protein sequence ID" value="SHN22492.1"/>
    <property type="molecule type" value="Genomic_DNA"/>
</dbReference>
<feature type="transmembrane region" description="Helical" evidence="2">
    <location>
        <begin position="141"/>
        <end position="164"/>
    </location>
</feature>
<comment type="caution">
    <text evidence="3">The sequence shown here is derived from an EMBL/GenBank/DDBJ whole genome shotgun (WGS) entry which is preliminary data.</text>
</comment>
<keyword evidence="2" id="KW-0472">Membrane</keyword>
<feature type="transmembrane region" description="Helical" evidence="2">
    <location>
        <begin position="176"/>
        <end position="194"/>
    </location>
</feature>